<evidence type="ECO:0000313" key="2">
    <source>
        <dbReference type="EMBL" id="KAH9368444.1"/>
    </source>
</evidence>
<dbReference type="PANTHER" id="PTHR11733:SF241">
    <property type="entry name" value="GH26575P-RELATED"/>
    <property type="match status" value="1"/>
</dbReference>
<accession>A0A9J6G275</accession>
<keyword evidence="3" id="KW-1185">Reference proteome</keyword>
<dbReference type="GO" id="GO:0016485">
    <property type="term" value="P:protein processing"/>
    <property type="evidence" value="ECO:0007669"/>
    <property type="project" value="TreeGrafter"/>
</dbReference>
<dbReference type="EMBL" id="JABSTR010000004">
    <property type="protein sequence ID" value="KAH9368444.1"/>
    <property type="molecule type" value="Genomic_DNA"/>
</dbReference>
<dbReference type="InterPro" id="IPR018497">
    <property type="entry name" value="Peptidase_M13_C"/>
</dbReference>
<proteinExistence type="predicted"/>
<dbReference type="VEuPathDB" id="VectorBase:HLOH_050918"/>
<dbReference type="GO" id="GO:0004222">
    <property type="term" value="F:metalloendopeptidase activity"/>
    <property type="evidence" value="ECO:0007669"/>
    <property type="project" value="InterPro"/>
</dbReference>
<reference evidence="2 3" key="1">
    <citation type="journal article" date="2020" name="Cell">
        <title>Large-Scale Comparative Analyses of Tick Genomes Elucidate Their Genetic Diversity and Vector Capacities.</title>
        <authorList>
            <consortium name="Tick Genome and Microbiome Consortium (TIGMIC)"/>
            <person name="Jia N."/>
            <person name="Wang J."/>
            <person name="Shi W."/>
            <person name="Du L."/>
            <person name="Sun Y."/>
            <person name="Zhan W."/>
            <person name="Jiang J.F."/>
            <person name="Wang Q."/>
            <person name="Zhang B."/>
            <person name="Ji P."/>
            <person name="Bell-Sakyi L."/>
            <person name="Cui X.M."/>
            <person name="Yuan T.T."/>
            <person name="Jiang B.G."/>
            <person name="Yang W.F."/>
            <person name="Lam T.T."/>
            <person name="Chang Q.C."/>
            <person name="Ding S.J."/>
            <person name="Wang X.J."/>
            <person name="Zhu J.G."/>
            <person name="Ruan X.D."/>
            <person name="Zhao L."/>
            <person name="Wei J.T."/>
            <person name="Ye R.Z."/>
            <person name="Que T.C."/>
            <person name="Du C.H."/>
            <person name="Zhou Y.H."/>
            <person name="Cheng J.X."/>
            <person name="Dai P.F."/>
            <person name="Guo W.B."/>
            <person name="Han X.H."/>
            <person name="Huang E.J."/>
            <person name="Li L.F."/>
            <person name="Wei W."/>
            <person name="Gao Y.C."/>
            <person name="Liu J.Z."/>
            <person name="Shao H.Z."/>
            <person name="Wang X."/>
            <person name="Wang C.C."/>
            <person name="Yang T.C."/>
            <person name="Huo Q.B."/>
            <person name="Li W."/>
            <person name="Chen H.Y."/>
            <person name="Chen S.E."/>
            <person name="Zhou L.G."/>
            <person name="Ni X.B."/>
            <person name="Tian J.H."/>
            <person name="Sheng Y."/>
            <person name="Liu T."/>
            <person name="Pan Y.S."/>
            <person name="Xia L.Y."/>
            <person name="Li J."/>
            <person name="Zhao F."/>
            <person name="Cao W.C."/>
        </authorList>
    </citation>
    <scope>NUCLEOTIDE SEQUENCE [LARGE SCALE GENOMIC DNA]</scope>
    <source>
        <strain evidence="2">HaeL-2018</strain>
    </source>
</reference>
<evidence type="ECO:0000313" key="3">
    <source>
        <dbReference type="Proteomes" id="UP000821853"/>
    </source>
</evidence>
<organism evidence="2 3">
    <name type="scientific">Haemaphysalis longicornis</name>
    <name type="common">Bush tick</name>
    <dbReference type="NCBI Taxonomy" id="44386"/>
    <lineage>
        <taxon>Eukaryota</taxon>
        <taxon>Metazoa</taxon>
        <taxon>Ecdysozoa</taxon>
        <taxon>Arthropoda</taxon>
        <taxon>Chelicerata</taxon>
        <taxon>Arachnida</taxon>
        <taxon>Acari</taxon>
        <taxon>Parasitiformes</taxon>
        <taxon>Ixodida</taxon>
        <taxon>Ixodoidea</taxon>
        <taxon>Ixodidae</taxon>
        <taxon>Haemaphysalinae</taxon>
        <taxon>Haemaphysalis</taxon>
    </lineage>
</organism>
<dbReference type="PANTHER" id="PTHR11733">
    <property type="entry name" value="ZINC METALLOPROTEASE FAMILY M13 NEPRILYSIN-RELATED"/>
    <property type="match status" value="1"/>
</dbReference>
<dbReference type="PROSITE" id="PS51885">
    <property type="entry name" value="NEPRILYSIN"/>
    <property type="match status" value="1"/>
</dbReference>
<dbReference type="Gene3D" id="3.40.390.10">
    <property type="entry name" value="Collagenase (Catalytic Domain)"/>
    <property type="match status" value="1"/>
</dbReference>
<comment type="caution">
    <text evidence="2">The sequence shown here is derived from an EMBL/GenBank/DDBJ whole genome shotgun (WGS) entry which is preliminary data.</text>
</comment>
<dbReference type="AlphaFoldDB" id="A0A9J6G275"/>
<protein>
    <recommendedName>
        <fullName evidence="1">Peptidase M13 C-terminal domain-containing protein</fullName>
    </recommendedName>
</protein>
<sequence>MQCLFFCIGEAANVIFYRFFICYDGLSAQQTRHFKASCVGHTSKDSLFNFTVAVTVRDSEVHLSLQASVFSYFSASNVVTRYLPLLGKLAGLKHHVSALSGEDWAVALRKAFNGSELQGPDITAADAVYVSSRDTLGAIANVLSLPPLDLLYHTAWWFAQQIGTLSSNALFAQVAAMYGPLKETYQRATCAFQVCVTYNVLLALGDSSYRIEDDKDETRRTLASVRAMLVERLRDYGNLTVSLRAVLTRFMAETETVIWPPASANTSQELRRLYGDHVNNSLGFFGHWLSSRVHLQRSIGRSDRVRAAKMYRLEVASLSYYIPPLKVFAIGTAAVGAPLHYTRGTVGMLYGGLGFHYAQLLVDAMEAAVLAVPAPGTDFPSVQEAAKLRTAFNCSEDHSRLVFPNLPALEVTYAAYKQHLNGTEDARLVGMEDFTAEQIFFITICHILCAEKESTRPQACNEAVRHFPPFARAFNCPLGSRMNPTKQCHFLLNGTSQV</sequence>
<name>A0A9J6G275_HAELO</name>
<dbReference type="Proteomes" id="UP000821853">
    <property type="component" value="Chromosome 2"/>
</dbReference>
<dbReference type="SUPFAM" id="SSF55486">
    <property type="entry name" value="Metalloproteases ('zincins'), catalytic domain"/>
    <property type="match status" value="1"/>
</dbReference>
<dbReference type="InterPro" id="IPR024079">
    <property type="entry name" value="MetalloPept_cat_dom_sf"/>
</dbReference>
<dbReference type="OMA" id="LLYHTAW"/>
<dbReference type="Pfam" id="PF01431">
    <property type="entry name" value="Peptidase_M13"/>
    <property type="match status" value="1"/>
</dbReference>
<feature type="domain" description="Peptidase M13 C-terminal" evidence="1">
    <location>
        <begin position="408"/>
        <end position="489"/>
    </location>
</feature>
<dbReference type="OrthoDB" id="6507892at2759"/>
<evidence type="ECO:0000259" key="1">
    <source>
        <dbReference type="Pfam" id="PF01431"/>
    </source>
</evidence>
<dbReference type="InterPro" id="IPR000718">
    <property type="entry name" value="Peptidase_M13"/>
</dbReference>
<dbReference type="GO" id="GO:0005886">
    <property type="term" value="C:plasma membrane"/>
    <property type="evidence" value="ECO:0007669"/>
    <property type="project" value="TreeGrafter"/>
</dbReference>
<gene>
    <name evidence="2" type="ORF">HPB48_012626</name>
</gene>